<organism evidence="1 2">
    <name type="scientific">Peptoniphilus indolicus</name>
    <dbReference type="NCBI Taxonomy" id="33030"/>
    <lineage>
        <taxon>Bacteria</taxon>
        <taxon>Bacillati</taxon>
        <taxon>Bacillota</taxon>
        <taxon>Tissierellia</taxon>
        <taxon>Tissierellales</taxon>
        <taxon>Peptoniphilaceae</taxon>
        <taxon>Peptoniphilus</taxon>
    </lineage>
</organism>
<dbReference type="InterPro" id="IPR043071">
    <property type="entry name" value="Staphylcoagulase_N_2"/>
</dbReference>
<dbReference type="Gene3D" id="1.20.120.760">
    <property type="entry name" value="Staphylcoagulase, helix bundle, domain 2"/>
    <property type="match status" value="1"/>
</dbReference>
<dbReference type="Proteomes" id="UP000254777">
    <property type="component" value="Unassembled WGS sequence"/>
</dbReference>
<reference evidence="1 2" key="1">
    <citation type="submission" date="2018-06" db="EMBL/GenBank/DDBJ databases">
        <authorList>
            <consortium name="Pathogen Informatics"/>
            <person name="Doyle S."/>
        </authorList>
    </citation>
    <scope>NUCLEOTIDE SEQUENCE [LARGE SCALE GENOMIC DNA]</scope>
    <source>
        <strain evidence="1 2">NCTC11088</strain>
    </source>
</reference>
<dbReference type="SUPFAM" id="SSF101094">
    <property type="entry name" value="Staphylocoagulase"/>
    <property type="match status" value="2"/>
</dbReference>
<gene>
    <name evidence="1" type="ORF">NCTC11088_01080</name>
</gene>
<proteinExistence type="predicted"/>
<dbReference type="AlphaFoldDB" id="A0A379DCG6"/>
<evidence type="ECO:0000313" key="1">
    <source>
        <dbReference type="EMBL" id="SUB75291.1"/>
    </source>
</evidence>
<protein>
    <submittedName>
        <fullName evidence="1">Uncharacterized protein</fullName>
    </submittedName>
</protein>
<dbReference type="RefSeq" id="WP_004820199.1">
    <property type="nucleotide sequence ID" value="NZ_UGTH01000001.1"/>
</dbReference>
<accession>A0A379DCG6</accession>
<dbReference type="Gene3D" id="1.20.120.750">
    <property type="entry name" value="Staphylcoagulase, helix bundle domain 1"/>
    <property type="match status" value="1"/>
</dbReference>
<dbReference type="EMBL" id="UGTH01000001">
    <property type="protein sequence ID" value="SUB75291.1"/>
    <property type="molecule type" value="Genomic_DNA"/>
</dbReference>
<name>A0A379DCG6_9FIRM</name>
<evidence type="ECO:0000313" key="2">
    <source>
        <dbReference type="Proteomes" id="UP000254777"/>
    </source>
</evidence>
<dbReference type="InterPro" id="IPR043072">
    <property type="entry name" value="Staphylcoagulase_N_1"/>
</dbReference>
<sequence>MKINFNSRKLRKTVAIISLWVMILSSTNVSAIVNRTYRDVEAEVKNYSRGGRIDKDHWARQAFKELDNLIFQANNLANQREYDQPEYLEALNRYVDEIGAYTNFLKIMQKKSIEQKTDFIQKYRKIVGNKDMPLKEKNNAKIANEYLTAGLDQLDVGMFEYVKSQINKAMKDFIKEIDRENIKKEDLGRYIDIYNTDDDRLWRMYYRRDSKFKEYNDIMREIYNKHNQIMAILKSDYALDAKEAREMLEIEKNLSLGIAGGEVKEDYYNYITDNDLYNARDRLWLNGIVNLRMAREAKDNLDGALNDFFKAIGKVRPKDLKGLDERDYEKIKDTDDKRISYLNTLKQQIEQQVEEASAGMEIKPLEIIKEVPNNSPKWNMDVDAEDDDSLDKITMLTKAQIERLNKLGINFDNIDFNDESKIKEIIAKLEEGNNEDTGTVLPKATGIEDRDRIEQNTEKEHYEDVKKTEAAAPIAKVENEGSHLVLQGTISKAEDFKVMEQNIEIEAKTEETGAVASEQASEVKIVEKSEAAQQALRIEQQGKEKPPHSIISPVSASGMGQKVSEDTQAVEVKEVQVLEEQHTDAEQTQVEVDDKRASQVIETAPESIYERIRFNLPEVDRRENLSPSNLDRIHTAIGEFSERSNRTMDMLRNGDKDVSLEDQEKIKRLILNGGNVRKDLDVILGVGKEDEIIDKLVEYLETRSNDLDRIYRQYNPENKK</sequence>